<reference evidence="1 2" key="1">
    <citation type="submission" date="2018-06" db="EMBL/GenBank/DDBJ databases">
        <title>Genome Sequence of the Brown Rot Fungal Pathogen Monilinia fructigena.</title>
        <authorList>
            <person name="Landi L."/>
            <person name="De Miccolis Angelini R.M."/>
            <person name="Pollastro S."/>
            <person name="Abate D."/>
            <person name="Faretra F."/>
            <person name="Romanazzi G."/>
        </authorList>
    </citation>
    <scope>NUCLEOTIDE SEQUENCE [LARGE SCALE GENOMIC DNA]</scope>
    <source>
        <strain evidence="1 2">Mfrg269</strain>
    </source>
</reference>
<dbReference type="AlphaFoldDB" id="A0A395J6T6"/>
<dbReference type="Proteomes" id="UP000249056">
    <property type="component" value="Unassembled WGS sequence"/>
</dbReference>
<keyword evidence="2" id="KW-1185">Reference proteome</keyword>
<accession>A0A395J6T6</accession>
<organism evidence="1 2">
    <name type="scientific">Monilinia fructigena</name>
    <dbReference type="NCBI Taxonomy" id="38457"/>
    <lineage>
        <taxon>Eukaryota</taxon>
        <taxon>Fungi</taxon>
        <taxon>Dikarya</taxon>
        <taxon>Ascomycota</taxon>
        <taxon>Pezizomycotina</taxon>
        <taxon>Leotiomycetes</taxon>
        <taxon>Helotiales</taxon>
        <taxon>Sclerotiniaceae</taxon>
        <taxon>Monilinia</taxon>
    </lineage>
</organism>
<dbReference type="EMBL" id="QKRW01000002">
    <property type="protein sequence ID" value="RAL68051.1"/>
    <property type="molecule type" value="Genomic_DNA"/>
</dbReference>
<evidence type="ECO:0000313" key="1">
    <source>
        <dbReference type="EMBL" id="RAL68051.1"/>
    </source>
</evidence>
<sequence length="107" mass="12134">MKEKAQKKAKKERKNVEAIARAAQREVDRQIVQDSKVEAKRALRLLGSPVKKAQKSLKHFDTIDLTSKKAIELSEKSEVDISTVVEGEGELHTKRGRKINVPLRYKA</sequence>
<evidence type="ECO:0000313" key="2">
    <source>
        <dbReference type="Proteomes" id="UP000249056"/>
    </source>
</evidence>
<proteinExistence type="predicted"/>
<name>A0A395J6T6_9HELO</name>
<protein>
    <submittedName>
        <fullName evidence="1">Uncharacterized protein</fullName>
    </submittedName>
</protein>
<gene>
    <name evidence="1" type="ORF">DID88_008774</name>
</gene>
<comment type="caution">
    <text evidence="1">The sequence shown here is derived from an EMBL/GenBank/DDBJ whole genome shotgun (WGS) entry which is preliminary data.</text>
</comment>